<dbReference type="AlphaFoldDB" id="A0A7W4IVR9"/>
<dbReference type="GO" id="GO:0003700">
    <property type="term" value="F:DNA-binding transcription factor activity"/>
    <property type="evidence" value="ECO:0007669"/>
    <property type="project" value="InterPro"/>
</dbReference>
<dbReference type="InterPro" id="IPR000524">
    <property type="entry name" value="Tscrpt_reg_HTH_GntR"/>
</dbReference>
<protein>
    <submittedName>
        <fullName evidence="5">GntR family transcriptional regulator</fullName>
    </submittedName>
</protein>
<dbReference type="SUPFAM" id="SSF64288">
    <property type="entry name" value="Chorismate lyase-like"/>
    <property type="match status" value="1"/>
</dbReference>
<dbReference type="PROSITE" id="PS50949">
    <property type="entry name" value="HTH_GNTR"/>
    <property type="match status" value="1"/>
</dbReference>
<dbReference type="Proteomes" id="UP000559860">
    <property type="component" value="Unassembled WGS sequence"/>
</dbReference>
<dbReference type="Gene3D" id="1.10.10.10">
    <property type="entry name" value="Winged helix-like DNA-binding domain superfamily/Winged helix DNA-binding domain"/>
    <property type="match status" value="1"/>
</dbReference>
<dbReference type="CDD" id="cd07377">
    <property type="entry name" value="WHTH_GntR"/>
    <property type="match status" value="1"/>
</dbReference>
<dbReference type="Pfam" id="PF07702">
    <property type="entry name" value="UTRA"/>
    <property type="match status" value="1"/>
</dbReference>
<keyword evidence="3" id="KW-0804">Transcription</keyword>
<dbReference type="PRINTS" id="PR00035">
    <property type="entry name" value="HTHGNTR"/>
</dbReference>
<keyword evidence="2" id="KW-0238">DNA-binding</keyword>
<dbReference type="InterPro" id="IPR036390">
    <property type="entry name" value="WH_DNA-bd_sf"/>
</dbReference>
<dbReference type="SMART" id="SM00345">
    <property type="entry name" value="HTH_GNTR"/>
    <property type="match status" value="1"/>
</dbReference>
<gene>
    <name evidence="5" type="ORF">HLH36_16355</name>
</gene>
<feature type="domain" description="HTH gntR-type" evidence="4">
    <location>
        <begin position="13"/>
        <end position="81"/>
    </location>
</feature>
<keyword evidence="1" id="KW-0805">Transcription regulation</keyword>
<name>A0A7W4IVR9_9PROT</name>
<reference evidence="5 6" key="1">
    <citation type="submission" date="2020-04" db="EMBL/GenBank/DDBJ databases">
        <title>Description of novel Gluconacetobacter.</title>
        <authorList>
            <person name="Sombolestani A."/>
        </authorList>
    </citation>
    <scope>NUCLEOTIDE SEQUENCE [LARGE SCALE GENOMIC DNA]</scope>
    <source>
        <strain evidence="5 6">LMG 27801</strain>
    </source>
</reference>
<evidence type="ECO:0000313" key="5">
    <source>
        <dbReference type="EMBL" id="MBB2169897.1"/>
    </source>
</evidence>
<dbReference type="InterPro" id="IPR028978">
    <property type="entry name" value="Chorismate_lyase_/UTRA_dom_sf"/>
</dbReference>
<accession>A0A7W4IVR9</accession>
<comment type="caution">
    <text evidence="5">The sequence shown here is derived from an EMBL/GenBank/DDBJ whole genome shotgun (WGS) entry which is preliminary data.</text>
</comment>
<dbReference type="SUPFAM" id="SSF46785">
    <property type="entry name" value="Winged helix' DNA-binding domain"/>
    <property type="match status" value="1"/>
</dbReference>
<dbReference type="PANTHER" id="PTHR44846">
    <property type="entry name" value="MANNOSYL-D-GLYCERATE TRANSPORT/METABOLISM SYSTEM REPRESSOR MNGR-RELATED"/>
    <property type="match status" value="1"/>
</dbReference>
<sequence>MFRGLAPDPDSRQPLYLQLEAGLSRLIRSGALCQGDAVPPERELADMTGVSRVTVRKALERLVETGRLIQRPGAGTFVSGRIEQPLTALLGFSEDMRARGRVPGSVWLERGVAQASPDEAMALGVAPGTALSRLKRIRTADGEPMAIETAIVARDDLPAPEAVSASFYAALKARDLYPVRALQRIRAGLVDAREAELLGLARPNPILRIERRSFLADGRLLEVTFSAYRADLYDFVVELRTDRGED</sequence>
<dbReference type="InterPro" id="IPR050679">
    <property type="entry name" value="Bact_HTH_transcr_reg"/>
</dbReference>
<evidence type="ECO:0000256" key="3">
    <source>
        <dbReference type="ARBA" id="ARBA00023163"/>
    </source>
</evidence>
<proteinExistence type="predicted"/>
<evidence type="ECO:0000259" key="4">
    <source>
        <dbReference type="PROSITE" id="PS50949"/>
    </source>
</evidence>
<dbReference type="GO" id="GO:0045892">
    <property type="term" value="P:negative regulation of DNA-templated transcription"/>
    <property type="evidence" value="ECO:0007669"/>
    <property type="project" value="TreeGrafter"/>
</dbReference>
<evidence type="ECO:0000256" key="2">
    <source>
        <dbReference type="ARBA" id="ARBA00023125"/>
    </source>
</evidence>
<dbReference type="SMART" id="SM00866">
    <property type="entry name" value="UTRA"/>
    <property type="match status" value="1"/>
</dbReference>
<dbReference type="GO" id="GO:0003677">
    <property type="term" value="F:DNA binding"/>
    <property type="evidence" value="ECO:0007669"/>
    <property type="project" value="UniProtKB-KW"/>
</dbReference>
<dbReference type="InterPro" id="IPR011663">
    <property type="entry name" value="UTRA"/>
</dbReference>
<dbReference type="InterPro" id="IPR036388">
    <property type="entry name" value="WH-like_DNA-bd_sf"/>
</dbReference>
<dbReference type="Pfam" id="PF00392">
    <property type="entry name" value="GntR"/>
    <property type="match status" value="1"/>
</dbReference>
<dbReference type="PANTHER" id="PTHR44846:SF1">
    <property type="entry name" value="MANNOSYL-D-GLYCERATE TRANSPORT_METABOLISM SYSTEM REPRESSOR MNGR-RELATED"/>
    <property type="match status" value="1"/>
</dbReference>
<evidence type="ECO:0000256" key="1">
    <source>
        <dbReference type="ARBA" id="ARBA00023015"/>
    </source>
</evidence>
<dbReference type="EMBL" id="JABEQD010000014">
    <property type="protein sequence ID" value="MBB2169897.1"/>
    <property type="molecule type" value="Genomic_DNA"/>
</dbReference>
<dbReference type="Gene3D" id="3.40.1410.10">
    <property type="entry name" value="Chorismate lyase-like"/>
    <property type="match status" value="1"/>
</dbReference>
<keyword evidence="6" id="KW-1185">Reference proteome</keyword>
<evidence type="ECO:0000313" key="6">
    <source>
        <dbReference type="Proteomes" id="UP000559860"/>
    </source>
</evidence>
<organism evidence="5 6">
    <name type="scientific">Gluconacetobacter aggeris</name>
    <dbReference type="NCBI Taxonomy" id="1286186"/>
    <lineage>
        <taxon>Bacteria</taxon>
        <taxon>Pseudomonadati</taxon>
        <taxon>Pseudomonadota</taxon>
        <taxon>Alphaproteobacteria</taxon>
        <taxon>Acetobacterales</taxon>
        <taxon>Acetobacteraceae</taxon>
        <taxon>Gluconacetobacter</taxon>
    </lineage>
</organism>